<name>A0A2N7VYK9_9BURK</name>
<dbReference type="PANTHER" id="PTHR43569">
    <property type="entry name" value="AMIDOHYDROLASE"/>
    <property type="match status" value="1"/>
</dbReference>
<evidence type="ECO:0000256" key="1">
    <source>
        <dbReference type="ARBA" id="ARBA00038310"/>
    </source>
</evidence>
<evidence type="ECO:0000313" key="5">
    <source>
        <dbReference type="Proteomes" id="UP000235659"/>
    </source>
</evidence>
<dbReference type="OrthoDB" id="9787654at2"/>
<dbReference type="Proteomes" id="UP000494205">
    <property type="component" value="Unassembled WGS sequence"/>
</dbReference>
<accession>A0A2N7VYK9</accession>
<proteinExistence type="inferred from homology"/>
<reference evidence="3 6" key="2">
    <citation type="submission" date="2020-04" db="EMBL/GenBank/DDBJ databases">
        <authorList>
            <person name="De Canck E."/>
        </authorList>
    </citation>
    <scope>NUCLEOTIDE SEQUENCE [LARGE SCALE GENOMIC DNA]</scope>
    <source>
        <strain evidence="3 6">LMG 27174</strain>
    </source>
</reference>
<protein>
    <submittedName>
        <fullName evidence="4">Amidohydrolase</fullName>
    </submittedName>
</protein>
<organism evidence="3 6">
    <name type="scientific">Paraburkholderia rhynchosiae</name>
    <dbReference type="NCBI Taxonomy" id="487049"/>
    <lineage>
        <taxon>Bacteria</taxon>
        <taxon>Pseudomonadati</taxon>
        <taxon>Pseudomonadota</taxon>
        <taxon>Betaproteobacteria</taxon>
        <taxon>Burkholderiales</taxon>
        <taxon>Burkholderiaceae</taxon>
        <taxon>Paraburkholderia</taxon>
    </lineage>
</organism>
<dbReference type="Proteomes" id="UP000235659">
    <property type="component" value="Unassembled WGS sequence"/>
</dbReference>
<dbReference type="Pfam" id="PF04909">
    <property type="entry name" value="Amidohydro_2"/>
    <property type="match status" value="1"/>
</dbReference>
<dbReference type="EMBL" id="CADIJZ010000038">
    <property type="protein sequence ID" value="CAB3738746.1"/>
    <property type="molecule type" value="Genomic_DNA"/>
</dbReference>
<dbReference type="InterPro" id="IPR032466">
    <property type="entry name" value="Metal_Hydrolase"/>
</dbReference>
<dbReference type="PANTHER" id="PTHR43569:SF1">
    <property type="entry name" value="BLL3371 PROTEIN"/>
    <property type="match status" value="1"/>
</dbReference>
<evidence type="ECO:0000313" key="3">
    <source>
        <dbReference type="EMBL" id="CAB3738746.1"/>
    </source>
</evidence>
<dbReference type="Gene3D" id="3.20.20.140">
    <property type="entry name" value="Metal-dependent hydrolases"/>
    <property type="match status" value="1"/>
</dbReference>
<dbReference type="InterPro" id="IPR006680">
    <property type="entry name" value="Amidohydro-rel"/>
</dbReference>
<dbReference type="InterPro" id="IPR052350">
    <property type="entry name" value="Metallo-dep_Lactonases"/>
</dbReference>
<dbReference type="SUPFAM" id="SSF51556">
    <property type="entry name" value="Metallo-dependent hydrolases"/>
    <property type="match status" value="1"/>
</dbReference>
<dbReference type="AlphaFoldDB" id="A0A2N7VYK9"/>
<comment type="similarity">
    <text evidence="1">Belongs to the metallo-dependent hydrolases superfamily.</text>
</comment>
<dbReference type="EMBL" id="PNXY01000044">
    <property type="protein sequence ID" value="PMS22237.1"/>
    <property type="molecule type" value="Genomic_DNA"/>
</dbReference>
<evidence type="ECO:0000313" key="4">
    <source>
        <dbReference type="EMBL" id="PMS22237.1"/>
    </source>
</evidence>
<dbReference type="RefSeq" id="WP_102636254.1">
    <property type="nucleotide sequence ID" value="NZ_CADIJZ010000038.1"/>
</dbReference>
<evidence type="ECO:0000259" key="2">
    <source>
        <dbReference type="Pfam" id="PF04909"/>
    </source>
</evidence>
<evidence type="ECO:0000313" key="6">
    <source>
        <dbReference type="Proteomes" id="UP000494205"/>
    </source>
</evidence>
<keyword evidence="5" id="KW-1185">Reference proteome</keyword>
<gene>
    <name evidence="4" type="ORF">C0Z16_33080</name>
    <name evidence="3" type="ORF">LMG27174_06495</name>
</gene>
<sequence>MDHSEQTDFRGNRIRSKQALDDWHATVVPEAALEPDLPIVDAHHHLYGEPTDTHHYRLEHLGKDLAGGHRVIDTVYIEAYFSGWRQSGPEAMRPVGEVELITSLTKTPLAIDGGPCQVAAGIVSHADLMLGDRVADVLEAEREAGHGRLRGVRHMSAYNDGVVGKTIANPPKQYLLADPVFRRGIAQLERFGLSFDVWAYHYQLSDLMDLADAFPAVPMILDHVGGVIGVAEFRSRRAEVRTQWASDMLKLAARPNVYVKIGGLGMPVFGFGFEERERPASSEELAYAWQPFIDTCVQTFGPERCLFESNFPVDKQSCAYTELWNAFKLATRSLSADERKDMFYRTACRAYRLPALEATGDRIGTRTLGIGR</sequence>
<dbReference type="GO" id="GO:0016787">
    <property type="term" value="F:hydrolase activity"/>
    <property type="evidence" value="ECO:0007669"/>
    <property type="project" value="InterPro"/>
</dbReference>
<reference evidence="4 5" key="1">
    <citation type="submission" date="2018-01" db="EMBL/GenBank/DDBJ databases">
        <title>Whole genome analyses suggest that Burkholderia sensu lato contains two further novel genera in the rhizoxinica-symbiotica group Mycetohabitans gen. nov., and Trinickia gen. nov.: implications for the evolution of diazotrophy and nodulation in the Burkholderiaceae.</title>
        <authorList>
            <person name="Estrada-de los Santos P."/>
            <person name="Palmer M."/>
            <person name="Chavez-Ramirez B."/>
            <person name="Beukes C."/>
            <person name="Steenkamp E.T."/>
            <person name="Hirsch A.M."/>
            <person name="Manyaka P."/>
            <person name="Maluk M."/>
            <person name="Lafos M."/>
            <person name="Crook M."/>
            <person name="Gross E."/>
            <person name="Simon M.F."/>
            <person name="Bueno dos Reis Junior F."/>
            <person name="Poole P.S."/>
            <person name="Venter S.N."/>
            <person name="James E.K."/>
        </authorList>
    </citation>
    <scope>NUCLEOTIDE SEQUENCE [LARGE SCALE GENOMIC DNA]</scope>
    <source>
        <strain evidence="4 5">WSM 3937</strain>
    </source>
</reference>
<feature type="domain" description="Amidohydrolase-related" evidence="2">
    <location>
        <begin position="116"/>
        <end position="353"/>
    </location>
</feature>